<accession>A0ABU9DTN7</accession>
<dbReference type="InterPro" id="IPR029063">
    <property type="entry name" value="SAM-dependent_MTases_sf"/>
</dbReference>
<keyword evidence="3" id="KW-1185">Reference proteome</keyword>
<dbReference type="Gene3D" id="3.40.50.150">
    <property type="entry name" value="Vaccinia Virus protein VP39"/>
    <property type="match status" value="1"/>
</dbReference>
<organism evidence="2 3">
    <name type="scientific">Paenibacillus filicis</name>
    <dbReference type="NCBI Taxonomy" id="669464"/>
    <lineage>
        <taxon>Bacteria</taxon>
        <taxon>Bacillati</taxon>
        <taxon>Bacillota</taxon>
        <taxon>Bacilli</taxon>
        <taxon>Bacillales</taxon>
        <taxon>Paenibacillaceae</taxon>
        <taxon>Paenibacillus</taxon>
    </lineage>
</organism>
<dbReference type="PANTHER" id="PTHR42912">
    <property type="entry name" value="METHYLTRANSFERASE"/>
    <property type="match status" value="1"/>
</dbReference>
<dbReference type="GO" id="GO:0008168">
    <property type="term" value="F:methyltransferase activity"/>
    <property type="evidence" value="ECO:0007669"/>
    <property type="project" value="UniProtKB-KW"/>
</dbReference>
<dbReference type="EMBL" id="JBBPCC010000027">
    <property type="protein sequence ID" value="MEK8132182.1"/>
    <property type="molecule type" value="Genomic_DNA"/>
</dbReference>
<dbReference type="EC" id="2.1.-.-" evidence="2"/>
<reference evidence="2 3" key="1">
    <citation type="submission" date="2024-04" db="EMBL/GenBank/DDBJ databases">
        <title>draft genome sequnece of Paenibacillus filicis.</title>
        <authorList>
            <person name="Kim D.-U."/>
        </authorList>
    </citation>
    <scope>NUCLEOTIDE SEQUENCE [LARGE SCALE GENOMIC DNA]</scope>
    <source>
        <strain evidence="2 3">KACC14197</strain>
    </source>
</reference>
<proteinExistence type="predicted"/>
<keyword evidence="2" id="KW-0489">Methyltransferase</keyword>
<evidence type="ECO:0000259" key="1">
    <source>
        <dbReference type="Pfam" id="PF13649"/>
    </source>
</evidence>
<dbReference type="Proteomes" id="UP001469365">
    <property type="component" value="Unassembled WGS sequence"/>
</dbReference>
<dbReference type="GO" id="GO:0032259">
    <property type="term" value="P:methylation"/>
    <property type="evidence" value="ECO:0007669"/>
    <property type="project" value="UniProtKB-KW"/>
</dbReference>
<gene>
    <name evidence="2" type="ORF">WMW72_30215</name>
</gene>
<name>A0ABU9DTN7_9BACL</name>
<dbReference type="CDD" id="cd02440">
    <property type="entry name" value="AdoMet_MTases"/>
    <property type="match status" value="1"/>
</dbReference>
<comment type="caution">
    <text evidence="2">The sequence shown here is derived from an EMBL/GenBank/DDBJ whole genome shotgun (WGS) entry which is preliminary data.</text>
</comment>
<dbReference type="Pfam" id="PF13649">
    <property type="entry name" value="Methyltransf_25"/>
    <property type="match status" value="1"/>
</dbReference>
<dbReference type="InterPro" id="IPR041698">
    <property type="entry name" value="Methyltransf_25"/>
</dbReference>
<protein>
    <submittedName>
        <fullName evidence="2">Class I SAM-dependent methyltransferase</fullName>
        <ecNumber evidence="2">2.1.-.-</ecNumber>
    </submittedName>
</protein>
<sequence length="241" mass="26605">MQYLDMLSRLGIGSAHPGGFAATLEQLERYPLAEGSRILEVGCGTGRTACHLTRQGYQVTGLDLRPDMLAKAAARSAAEQLRVEWVQGDITALPFENDTFDVVLAESVTSFAPIADALGEYGRVLRPGGTLYDREVVAFPGMSAESREKLCGFFGFNGLHTEDDWLAALTASPFIRYELLEQSLFQEHLGEDQIKHPDLQQIPDGSAFFDPALWEISLQHDELIHQHKTQLGYALIRAIKG</sequence>
<evidence type="ECO:0000313" key="2">
    <source>
        <dbReference type="EMBL" id="MEK8132182.1"/>
    </source>
</evidence>
<keyword evidence="2" id="KW-0808">Transferase</keyword>
<feature type="domain" description="Methyltransferase" evidence="1">
    <location>
        <begin position="38"/>
        <end position="129"/>
    </location>
</feature>
<dbReference type="RefSeq" id="WP_341419310.1">
    <property type="nucleotide sequence ID" value="NZ_JBBPCC010000027.1"/>
</dbReference>
<evidence type="ECO:0000313" key="3">
    <source>
        <dbReference type="Proteomes" id="UP001469365"/>
    </source>
</evidence>
<dbReference type="InterPro" id="IPR050508">
    <property type="entry name" value="Methyltransf_Superfamily"/>
</dbReference>
<dbReference type="SUPFAM" id="SSF53335">
    <property type="entry name" value="S-adenosyl-L-methionine-dependent methyltransferases"/>
    <property type="match status" value="1"/>
</dbReference>